<accession>A0A543CD68</accession>
<dbReference type="AlphaFoldDB" id="A0A543CD68"/>
<evidence type="ECO:0000313" key="1">
    <source>
        <dbReference type="EMBL" id="TQL95043.1"/>
    </source>
</evidence>
<dbReference type="EMBL" id="VFOZ01000001">
    <property type="protein sequence ID" value="TQL95043.1"/>
    <property type="molecule type" value="Genomic_DNA"/>
</dbReference>
<keyword evidence="2" id="KW-1185">Reference proteome</keyword>
<sequence>MILADRARKARRSSWCPLCRGPVRIGQYIARLGLTWVHTTCAVARM</sequence>
<dbReference type="Proteomes" id="UP000316096">
    <property type="component" value="Unassembled WGS sequence"/>
</dbReference>
<gene>
    <name evidence="1" type="ORF">FB559_0536</name>
</gene>
<evidence type="ECO:0000313" key="2">
    <source>
        <dbReference type="Proteomes" id="UP000316096"/>
    </source>
</evidence>
<comment type="caution">
    <text evidence="1">The sequence shown here is derived from an EMBL/GenBank/DDBJ whole genome shotgun (WGS) entry which is preliminary data.</text>
</comment>
<protein>
    <submittedName>
        <fullName evidence="1">Uncharacterized protein</fullName>
    </submittedName>
</protein>
<reference evidence="1 2" key="1">
    <citation type="submission" date="2019-06" db="EMBL/GenBank/DDBJ databases">
        <title>Sequencing the genomes of 1000 actinobacteria strains.</title>
        <authorList>
            <person name="Klenk H.-P."/>
        </authorList>
    </citation>
    <scope>NUCLEOTIDE SEQUENCE [LARGE SCALE GENOMIC DNA]</scope>
    <source>
        <strain evidence="1 2">DSM 102200</strain>
    </source>
</reference>
<name>A0A543CD68_9ACTN</name>
<organism evidence="1 2">
    <name type="scientific">Actinoallomurus bryophytorum</name>
    <dbReference type="NCBI Taxonomy" id="1490222"/>
    <lineage>
        <taxon>Bacteria</taxon>
        <taxon>Bacillati</taxon>
        <taxon>Actinomycetota</taxon>
        <taxon>Actinomycetes</taxon>
        <taxon>Streptosporangiales</taxon>
        <taxon>Thermomonosporaceae</taxon>
        <taxon>Actinoallomurus</taxon>
    </lineage>
</organism>
<proteinExistence type="predicted"/>